<dbReference type="GO" id="GO:0001163">
    <property type="term" value="F:RNA polymerase I transcription regulatory region sequence-specific DNA binding"/>
    <property type="evidence" value="ECO:0007669"/>
    <property type="project" value="TreeGrafter"/>
</dbReference>
<dbReference type="GO" id="GO:0070860">
    <property type="term" value="C:RNA polymerase I core factor complex"/>
    <property type="evidence" value="ECO:0007669"/>
    <property type="project" value="TreeGrafter"/>
</dbReference>
<keyword evidence="4" id="KW-1185">Reference proteome</keyword>
<dbReference type="SUPFAM" id="SSF49785">
    <property type="entry name" value="Galactose-binding domain-like"/>
    <property type="match status" value="1"/>
</dbReference>
<dbReference type="InterPro" id="IPR008979">
    <property type="entry name" value="Galactose-bd-like_sf"/>
</dbReference>
<dbReference type="Pfam" id="PF20639">
    <property type="entry name" value="Rrn6_K-rich"/>
    <property type="match status" value="1"/>
</dbReference>
<evidence type="ECO:0000259" key="2">
    <source>
        <dbReference type="PROSITE" id="PS51532"/>
    </source>
</evidence>
<dbReference type="GO" id="GO:0005737">
    <property type="term" value="C:cytoplasm"/>
    <property type="evidence" value="ECO:0007669"/>
    <property type="project" value="UniProtKB-ARBA"/>
</dbReference>
<feature type="compositionally biased region" description="Low complexity" evidence="1">
    <location>
        <begin position="906"/>
        <end position="915"/>
    </location>
</feature>
<feature type="compositionally biased region" description="Basic and acidic residues" evidence="1">
    <location>
        <begin position="1119"/>
        <end position="1140"/>
    </location>
</feature>
<comment type="caution">
    <text evidence="3">The sequence shown here is derived from an EMBL/GenBank/DDBJ whole genome shotgun (WGS) entry which is preliminary data.</text>
</comment>
<accession>A0A167ZTN8</accession>
<reference evidence="3 4" key="1">
    <citation type="journal article" date="2016" name="Genome Biol. Evol.">
        <title>Divergent and convergent evolution of fungal pathogenicity.</title>
        <authorList>
            <person name="Shang Y."/>
            <person name="Xiao G."/>
            <person name="Zheng P."/>
            <person name="Cen K."/>
            <person name="Zhan S."/>
            <person name="Wang C."/>
        </authorList>
    </citation>
    <scope>NUCLEOTIDE SEQUENCE [LARGE SCALE GENOMIC DNA]</scope>
    <source>
        <strain evidence="3 4">RCEF 264</strain>
    </source>
</reference>
<dbReference type="InterPro" id="IPR019350">
    <property type="entry name" value="RNA_pol_I-sp_TIF_RRN6-like"/>
</dbReference>
<evidence type="ECO:0000256" key="1">
    <source>
        <dbReference type="SAM" id="MobiDB-lite"/>
    </source>
</evidence>
<protein>
    <submittedName>
        <fullName evidence="3">DUF1000 domain containing protein</fullName>
    </submittedName>
</protein>
<dbReference type="InterPro" id="IPR048536">
    <property type="entry name" value="Rrn6_K-rich"/>
</dbReference>
<dbReference type="PANTHER" id="PTHR28221">
    <property type="entry name" value="RNA POLYMERASE I-SPECIFIC TRANSCRIPTION INITIATION FACTOR RRN6"/>
    <property type="match status" value="1"/>
</dbReference>
<feature type="compositionally biased region" description="Basic and acidic residues" evidence="1">
    <location>
        <begin position="1045"/>
        <end position="1054"/>
    </location>
</feature>
<dbReference type="Pfam" id="PF06201">
    <property type="entry name" value="PITH"/>
    <property type="match status" value="1"/>
</dbReference>
<organism evidence="3 4">
    <name type="scientific">Niveomyces insectorum RCEF 264</name>
    <dbReference type="NCBI Taxonomy" id="1081102"/>
    <lineage>
        <taxon>Eukaryota</taxon>
        <taxon>Fungi</taxon>
        <taxon>Dikarya</taxon>
        <taxon>Ascomycota</taxon>
        <taxon>Pezizomycotina</taxon>
        <taxon>Sordariomycetes</taxon>
        <taxon>Hypocreomycetidae</taxon>
        <taxon>Hypocreales</taxon>
        <taxon>Cordycipitaceae</taxon>
        <taxon>Niveomyces</taxon>
    </lineage>
</organism>
<dbReference type="InterPro" id="IPR010400">
    <property type="entry name" value="PITH_dom"/>
</dbReference>
<dbReference type="Pfam" id="PF10214">
    <property type="entry name" value="Rrn6_beta-prop"/>
    <property type="match status" value="1"/>
</dbReference>
<feature type="compositionally biased region" description="Basic and acidic residues" evidence="1">
    <location>
        <begin position="1062"/>
        <end position="1072"/>
    </location>
</feature>
<feature type="region of interest" description="Disordered" evidence="1">
    <location>
        <begin position="1045"/>
        <end position="1156"/>
    </location>
</feature>
<dbReference type="InterPro" id="IPR048535">
    <property type="entry name" value="RRN6_beta-prop"/>
</dbReference>
<dbReference type="GO" id="GO:0042790">
    <property type="term" value="P:nucleolar large rRNA transcription by RNA polymerase I"/>
    <property type="evidence" value="ECO:0007669"/>
    <property type="project" value="TreeGrafter"/>
</dbReference>
<dbReference type="Proteomes" id="UP000076874">
    <property type="component" value="Unassembled WGS sequence"/>
</dbReference>
<feature type="compositionally biased region" description="Acidic residues" evidence="1">
    <location>
        <begin position="44"/>
        <end position="53"/>
    </location>
</feature>
<feature type="region of interest" description="Disordered" evidence="1">
    <location>
        <begin position="471"/>
        <end position="498"/>
    </location>
</feature>
<feature type="region of interest" description="Disordered" evidence="1">
    <location>
        <begin position="893"/>
        <end position="973"/>
    </location>
</feature>
<evidence type="ECO:0000313" key="4">
    <source>
        <dbReference type="Proteomes" id="UP000076874"/>
    </source>
</evidence>
<dbReference type="GO" id="GO:0001179">
    <property type="term" value="F:RNA polymerase I general transcription initiation factor binding"/>
    <property type="evidence" value="ECO:0007669"/>
    <property type="project" value="TreeGrafter"/>
</dbReference>
<dbReference type="Gene3D" id="2.60.120.470">
    <property type="entry name" value="PITH domain"/>
    <property type="match status" value="1"/>
</dbReference>
<dbReference type="PANTHER" id="PTHR28221:SF2">
    <property type="entry name" value="RNA POLYMERASE I-SPECIFIC TRANSCRIPTION INITIATION FACTOR RRN6"/>
    <property type="match status" value="1"/>
</dbReference>
<feature type="domain" description="PITH" evidence="2">
    <location>
        <begin position="1152"/>
        <end position="1337"/>
    </location>
</feature>
<feature type="region of interest" description="Disordered" evidence="1">
    <location>
        <begin position="41"/>
        <end position="69"/>
    </location>
</feature>
<dbReference type="PROSITE" id="PS51532">
    <property type="entry name" value="PITH"/>
    <property type="match status" value="1"/>
</dbReference>
<sequence length="1365" mass="147274">MAEERTLPVRLSRRRYRVTNVVDSHRVNNVTYGHVGRLTYFSPEGDDNDDDGNEPSKAAGSGTVGELHTNRITDSKQTFRQVTPLETWYPATNADALEQENARVHPQWLLKTAPEALVGTAGPVYAELVQDVKASAKLARPPQTRRPLLGYGEITDVSAPEPTGCAALAMAVGELRHVLRVVPLRHERWAWPGGSGRHRHGDAATAIDVAQADTAREGHWCGDGLAINQIQFATQPRGSATPARWLLVQTAAATLVFAPTLLNAPTERMHAASCGHGLATHHGGPAHVAMNLRVRVAVKDTGGGPQCDAAFNPGTETEPPQLGIVDTRGNWSVWDLTGDRHLHKAPLRPVLRARGHVLDGVPPSPFTAAADGLGHLHRLAWLSSSSSSSSSSRAPSDAAAETRSNTLLLGNATTLNVVNVPHMRLLHTLNVANNNGLDVVLDIQRSPANPSHVFVLTAVALLWLDLSPPTPAVNADDKDDSDAPGAAAESSDRDDTDHPVVLLSCPHFRSAADRTMKLCVSAAPVPGAEPISLACIYSAAAPDITVFWLVDPSDESGASYQQQLFRLTRPAAEISGAGHTAPSRISEQALIVFRAPVVAGAVDTELDRDPNGCTIRDGPCFFQVVAFGADFSIRSGLCVSAPLRRGALDVAAPIPPTVRAGVNGRNATSDGRQSLSKYLQKSFVVPDDFDERTLVRRSKAKRRLTGPTRLPTHHGALFDMSHVVRRLDEAMLRAADAAYRATNFVRTSQNPSPVDVIRRIVEMGLERGSFPYTTLLDVVTADEFVAQFGADLTSYAWARQLVQLGLIEAKRAYIFDQMQEGRRHNSGNAATLHEAMARVCALPAEADGGSSDADRVAILQRQRHGLLAHAAVQLFLSQISMIVVPRQRAEINDSSRTTPTLGTGLRAASARSPAFSSPPPSARDVPAWLQSSSQEYGVKGEDDDDDYDDDGDHHQHRHNELGRQENGLGGVGHEAQEDMDADERNEAEDPTIARLRQYVRSVRTEPAPHGSRGELRLLAHWQLGSDPAQFSWKPTTALGEMEEEMARQADEARERRRKRDQRRTQGERERRLALGGPGGLPVEPSAVEPGHAEPGLLEPGSAVVAAGDPNGGGFTMSHHCHDEHVGGGGGHDHHDHDHGHGHGHGHGGHDHSDDLTPALQHSLYQHIDFDQVVTLNEARAGAGRAVVRKTWADRLAPDPELASDVDPQLLMHVPFTGQVQLHAVLLRTSATAAAPRTLHVFQNREDLDFGSVEDAVAAGQAAQTFELAQTADVQELAVKRARFGQVRRLTLFFPDNFGDDQDDDDNDEPTRVSYVGFRGAWMQLGRAPVNILYEAAANPSDHALKGTAVNQMGSHLGGHGRGHGS</sequence>
<dbReference type="OrthoDB" id="2635at2759"/>
<evidence type="ECO:0000313" key="3">
    <source>
        <dbReference type="EMBL" id="OAA67896.1"/>
    </source>
</evidence>
<gene>
    <name evidence="3" type="ORF">SPI_00091</name>
</gene>
<name>A0A167ZTN8_9HYPO</name>
<dbReference type="EMBL" id="AZHD01000001">
    <property type="protein sequence ID" value="OAA67896.1"/>
    <property type="molecule type" value="Genomic_DNA"/>
</dbReference>
<feature type="compositionally biased region" description="Acidic residues" evidence="1">
    <location>
        <begin position="941"/>
        <end position="950"/>
    </location>
</feature>
<proteinExistence type="predicted"/>
<dbReference type="InterPro" id="IPR037047">
    <property type="entry name" value="PITH_dom_sf"/>
</dbReference>